<name>A0AAD0S664_9GAMM</name>
<evidence type="ECO:0000313" key="7">
    <source>
        <dbReference type="EMBL" id="AXV66461.1"/>
    </source>
</evidence>
<dbReference type="GeneID" id="99506741"/>
<dbReference type="InterPro" id="IPR002797">
    <property type="entry name" value="Polysacc_synth"/>
</dbReference>
<feature type="transmembrane region" description="Helical" evidence="6">
    <location>
        <begin position="169"/>
        <end position="189"/>
    </location>
</feature>
<dbReference type="PANTHER" id="PTHR30250:SF11">
    <property type="entry name" value="O-ANTIGEN TRANSPORTER-RELATED"/>
    <property type="match status" value="1"/>
</dbReference>
<evidence type="ECO:0000256" key="5">
    <source>
        <dbReference type="ARBA" id="ARBA00023136"/>
    </source>
</evidence>
<dbReference type="GO" id="GO:0005886">
    <property type="term" value="C:plasma membrane"/>
    <property type="evidence" value="ECO:0007669"/>
    <property type="project" value="UniProtKB-SubCell"/>
</dbReference>
<organism evidence="7 8">
    <name type="scientific">Pseudoalteromonas lipolytica</name>
    <dbReference type="NCBI Taxonomy" id="570156"/>
    <lineage>
        <taxon>Bacteria</taxon>
        <taxon>Pseudomonadati</taxon>
        <taxon>Pseudomonadota</taxon>
        <taxon>Gammaproteobacteria</taxon>
        <taxon>Alteromonadales</taxon>
        <taxon>Pseudoalteromonadaceae</taxon>
        <taxon>Pseudoalteromonas</taxon>
    </lineage>
</organism>
<evidence type="ECO:0000256" key="1">
    <source>
        <dbReference type="ARBA" id="ARBA00004651"/>
    </source>
</evidence>
<comment type="subcellular location">
    <subcellularLocation>
        <location evidence="1">Cell membrane</location>
        <topology evidence="1">Multi-pass membrane protein</topology>
    </subcellularLocation>
</comment>
<dbReference type="KEGG" id="pdj:D0907_14780"/>
<proteinExistence type="predicted"/>
<keyword evidence="3 6" id="KW-0812">Transmembrane</keyword>
<keyword evidence="4 6" id="KW-1133">Transmembrane helix</keyword>
<dbReference type="Pfam" id="PF01943">
    <property type="entry name" value="Polysacc_synt"/>
    <property type="match status" value="1"/>
</dbReference>
<evidence type="ECO:0000256" key="2">
    <source>
        <dbReference type="ARBA" id="ARBA00022475"/>
    </source>
</evidence>
<sequence length="473" mass="52806">MNPRKIAAFALGPILGSALGLITLPIITWYFSQEDIGRLAMLNVVISFSTLFFSLGLDQAYVREYHQTECKSSLLKVTILPGLLLLLVTLGVLLSLDNIISNWLFELKSQILSISVAVAVLSAFLARFFSLILRMNEQGIAYSMSQLLPKLLLIVIIGSYVLFSVKKNLTNLLFANVLATLFVCLIFGWNTRNEWLSGMRERIDFTYLKSLLNFGVPLIFGGLAFWGLTATDKILLKEFSDFEQLGLYSVSISFAAVATIFQSVFSTIWAPTVYKWASNGDCLDKLHKVSRYVLLAVIVLFCFAGLFSWVITLVLPSSYTSVQWILIPCIGFPLFYTLSEATSVGIGISKRSSMSMIATTIAFLINLLGNWFLIPSIGAAGAAISTCVAFGFFLVIKTELSIYVWRPFPRLALYSYTIILIFGAIVSCIYGKSYQSSLIIFWSLLFFSVFIFFREELSELYNWARSLFAGVIV</sequence>
<keyword evidence="2" id="KW-1003">Cell membrane</keyword>
<evidence type="ECO:0000313" key="8">
    <source>
        <dbReference type="Proteomes" id="UP000264605"/>
    </source>
</evidence>
<protein>
    <submittedName>
        <fullName evidence="7">Lipopolysaccharide biosynthesis protein</fullName>
    </submittedName>
</protein>
<feature type="transmembrane region" description="Helical" evidence="6">
    <location>
        <begin position="210"/>
        <end position="228"/>
    </location>
</feature>
<feature type="transmembrane region" description="Helical" evidence="6">
    <location>
        <begin position="408"/>
        <end position="430"/>
    </location>
</feature>
<feature type="transmembrane region" description="Helical" evidence="6">
    <location>
        <begin position="321"/>
        <end position="341"/>
    </location>
</feature>
<feature type="transmembrane region" description="Helical" evidence="6">
    <location>
        <begin position="436"/>
        <end position="453"/>
    </location>
</feature>
<feature type="transmembrane region" description="Helical" evidence="6">
    <location>
        <begin position="111"/>
        <end position="135"/>
    </location>
</feature>
<gene>
    <name evidence="7" type="ORF">D0907_14780</name>
</gene>
<evidence type="ECO:0000256" key="4">
    <source>
        <dbReference type="ARBA" id="ARBA00022989"/>
    </source>
</evidence>
<keyword evidence="5 6" id="KW-0472">Membrane</keyword>
<reference evidence="7 8" key="1">
    <citation type="submission" date="2018-08" db="EMBL/GenBank/DDBJ databases">
        <title>Draft genome sequence of Pseudoalteromonas donghaensis HJ51.</title>
        <authorList>
            <person name="Oh J."/>
            <person name="Roh D."/>
        </authorList>
    </citation>
    <scope>NUCLEOTIDE SEQUENCE [LARGE SCALE GENOMIC DNA]</scope>
    <source>
        <strain evidence="7 8">HJ51</strain>
    </source>
</reference>
<feature type="transmembrane region" description="Helical" evidence="6">
    <location>
        <begin position="77"/>
        <end position="96"/>
    </location>
</feature>
<dbReference type="AlphaFoldDB" id="A0AAD0S664"/>
<evidence type="ECO:0000256" key="6">
    <source>
        <dbReference type="SAM" id="Phobius"/>
    </source>
</evidence>
<dbReference type="RefSeq" id="WP_118844686.1">
    <property type="nucleotide sequence ID" value="NZ_CP032090.1"/>
</dbReference>
<dbReference type="PANTHER" id="PTHR30250">
    <property type="entry name" value="PST FAMILY PREDICTED COLANIC ACID TRANSPORTER"/>
    <property type="match status" value="1"/>
</dbReference>
<feature type="transmembrane region" description="Helical" evidence="6">
    <location>
        <begin position="7"/>
        <end position="30"/>
    </location>
</feature>
<dbReference type="InterPro" id="IPR050833">
    <property type="entry name" value="Poly_Biosynth_Transport"/>
</dbReference>
<dbReference type="EMBL" id="CP032090">
    <property type="protein sequence ID" value="AXV66461.1"/>
    <property type="molecule type" value="Genomic_DNA"/>
</dbReference>
<feature type="transmembrane region" description="Helical" evidence="6">
    <location>
        <begin position="292"/>
        <end position="315"/>
    </location>
</feature>
<dbReference type="Proteomes" id="UP000264605">
    <property type="component" value="Chromosome"/>
</dbReference>
<feature type="transmembrane region" description="Helical" evidence="6">
    <location>
        <begin position="36"/>
        <end position="57"/>
    </location>
</feature>
<feature type="transmembrane region" description="Helical" evidence="6">
    <location>
        <begin position="379"/>
        <end position="396"/>
    </location>
</feature>
<feature type="transmembrane region" description="Helical" evidence="6">
    <location>
        <begin position="147"/>
        <end position="163"/>
    </location>
</feature>
<feature type="transmembrane region" description="Helical" evidence="6">
    <location>
        <begin position="248"/>
        <end position="271"/>
    </location>
</feature>
<evidence type="ECO:0000256" key="3">
    <source>
        <dbReference type="ARBA" id="ARBA00022692"/>
    </source>
</evidence>
<accession>A0AAD0S664</accession>